<name>A0A9W8JNI7_9AGAR</name>
<feature type="transmembrane region" description="Helical" evidence="1">
    <location>
        <begin position="123"/>
        <end position="143"/>
    </location>
</feature>
<protein>
    <submittedName>
        <fullName evidence="2">Uncharacterized protein</fullName>
    </submittedName>
</protein>
<feature type="transmembrane region" description="Helical" evidence="1">
    <location>
        <begin position="9"/>
        <end position="28"/>
    </location>
</feature>
<sequence>MTTIIYANPAFYVFLATFTAFMLLRFVWQAADNAVDPTCVKLLLPVHFTGKWGTVWDVGMVLGLGWDLLFAPLGYTWEPEIAIPITKALIFYPISVVFTFFTMASLMPVLCARNARSDKIFDIFAWMSFGTSALAFFFMIGMFDTARKRFERRGFDASFGNLVSFIVM</sequence>
<evidence type="ECO:0000256" key="1">
    <source>
        <dbReference type="SAM" id="Phobius"/>
    </source>
</evidence>
<comment type="caution">
    <text evidence="2">The sequence shown here is derived from an EMBL/GenBank/DDBJ whole genome shotgun (WGS) entry which is preliminary data.</text>
</comment>
<reference evidence="2" key="1">
    <citation type="submission" date="2022-07" db="EMBL/GenBank/DDBJ databases">
        <title>Genome Sequence of Agrocybe chaxingu.</title>
        <authorList>
            <person name="Buettner E."/>
        </authorList>
    </citation>
    <scope>NUCLEOTIDE SEQUENCE</scope>
    <source>
        <strain evidence="2">MP-N11</strain>
    </source>
</reference>
<evidence type="ECO:0000313" key="3">
    <source>
        <dbReference type="Proteomes" id="UP001148786"/>
    </source>
</evidence>
<keyword evidence="1" id="KW-0472">Membrane</keyword>
<feature type="transmembrane region" description="Helical" evidence="1">
    <location>
        <begin position="89"/>
        <end position="111"/>
    </location>
</feature>
<proteinExistence type="predicted"/>
<gene>
    <name evidence="2" type="ORF">NLJ89_g11552</name>
</gene>
<dbReference type="EMBL" id="JANKHO010002747">
    <property type="protein sequence ID" value="KAJ3489194.1"/>
    <property type="molecule type" value="Genomic_DNA"/>
</dbReference>
<evidence type="ECO:0000313" key="2">
    <source>
        <dbReference type="EMBL" id="KAJ3489194.1"/>
    </source>
</evidence>
<keyword evidence="1" id="KW-1133">Transmembrane helix</keyword>
<accession>A0A9W8JNI7</accession>
<feature type="transmembrane region" description="Helical" evidence="1">
    <location>
        <begin position="58"/>
        <end position="77"/>
    </location>
</feature>
<organism evidence="2 3">
    <name type="scientific">Agrocybe chaxingu</name>
    <dbReference type="NCBI Taxonomy" id="84603"/>
    <lineage>
        <taxon>Eukaryota</taxon>
        <taxon>Fungi</taxon>
        <taxon>Dikarya</taxon>
        <taxon>Basidiomycota</taxon>
        <taxon>Agaricomycotina</taxon>
        <taxon>Agaricomycetes</taxon>
        <taxon>Agaricomycetidae</taxon>
        <taxon>Agaricales</taxon>
        <taxon>Agaricineae</taxon>
        <taxon>Strophariaceae</taxon>
        <taxon>Agrocybe</taxon>
    </lineage>
</organism>
<dbReference type="OrthoDB" id="2589196at2759"/>
<dbReference type="Proteomes" id="UP001148786">
    <property type="component" value="Unassembled WGS sequence"/>
</dbReference>
<dbReference type="AlphaFoldDB" id="A0A9W8JNI7"/>
<keyword evidence="1" id="KW-0812">Transmembrane</keyword>
<keyword evidence="3" id="KW-1185">Reference proteome</keyword>